<evidence type="ECO:0000313" key="5">
    <source>
        <dbReference type="EMBL" id="QQP93768.1"/>
    </source>
</evidence>
<comment type="similarity">
    <text evidence="1">Belongs to the glycosyltransferase 2 family.</text>
</comment>
<name>A0ABX7BMY2_9PROT</name>
<dbReference type="PANTHER" id="PTHR43179:SF12">
    <property type="entry name" value="GALACTOFURANOSYLTRANSFERASE GLFT2"/>
    <property type="match status" value="1"/>
</dbReference>
<dbReference type="Proteomes" id="UP000595197">
    <property type="component" value="Plasmid pTT6-2"/>
</dbReference>
<keyword evidence="5" id="KW-0614">Plasmid</keyword>
<dbReference type="PANTHER" id="PTHR43179">
    <property type="entry name" value="RHAMNOSYLTRANSFERASE WBBL"/>
    <property type="match status" value="1"/>
</dbReference>
<geneLocation type="plasmid" evidence="5 6">
    <name>pTT6-2</name>
</geneLocation>
<dbReference type="Pfam" id="PF00535">
    <property type="entry name" value="Glycos_transf_2"/>
    <property type="match status" value="1"/>
</dbReference>
<dbReference type="EMBL" id="CP067422">
    <property type="protein sequence ID" value="QQP93768.1"/>
    <property type="molecule type" value="Genomic_DNA"/>
</dbReference>
<reference evidence="5" key="1">
    <citation type="submission" date="2021-02" db="EMBL/GenBank/DDBJ databases">
        <title>Skermanella TT6 skin isolate.</title>
        <authorList>
            <person name="Lee K."/>
            <person name="Ganzorig M."/>
        </authorList>
    </citation>
    <scope>NUCLEOTIDE SEQUENCE</scope>
    <source>
        <strain evidence="5">TT6</strain>
    </source>
</reference>
<sequence>MKISVLVPSYRRPQDLARCLAGLARQRRPADQIVVVARDGDGETIDTVRRFAPLFAPNTPPDLILVDQPGVIHAMAAGLDHVRGEVVAITDDDAVPHADWLERIERTFAESVKVGGVGGRDLIPGELGEPGGLHEKVGLVQWWGRVVGNHHLGCGGPRRVQVLKGVNCAYRTGLLRKAGFDRRLKGAGAQVHFELGIGLDLIGRGWQLVYDPAILVDHFPAPRQDYDRRNSFNARAVSDAVHNETFLLLNHLPPVRRAALLAWSLACGTRNAPGLLCLALEARSDRRLALDRWRATLRGRMEGLASWRRERTPRGMPLAASP</sequence>
<keyword evidence="3" id="KW-0808">Transferase</keyword>
<dbReference type="InterPro" id="IPR001173">
    <property type="entry name" value="Glyco_trans_2-like"/>
</dbReference>
<keyword evidence="6" id="KW-1185">Reference proteome</keyword>
<accession>A0ABX7BMY2</accession>
<protein>
    <submittedName>
        <fullName evidence="5">Glycosyltransferase</fullName>
    </submittedName>
</protein>
<keyword evidence="2" id="KW-0328">Glycosyltransferase</keyword>
<evidence type="ECO:0000256" key="1">
    <source>
        <dbReference type="ARBA" id="ARBA00006739"/>
    </source>
</evidence>
<dbReference type="SUPFAM" id="SSF53448">
    <property type="entry name" value="Nucleotide-diphospho-sugar transferases"/>
    <property type="match status" value="1"/>
</dbReference>
<evidence type="ECO:0000256" key="3">
    <source>
        <dbReference type="ARBA" id="ARBA00022679"/>
    </source>
</evidence>
<gene>
    <name evidence="5" type="ORF">IGS68_33180</name>
</gene>
<evidence type="ECO:0000256" key="2">
    <source>
        <dbReference type="ARBA" id="ARBA00022676"/>
    </source>
</evidence>
<dbReference type="Gene3D" id="3.90.550.10">
    <property type="entry name" value="Spore Coat Polysaccharide Biosynthesis Protein SpsA, Chain A"/>
    <property type="match status" value="1"/>
</dbReference>
<organism evidence="5 6">
    <name type="scientific">Skermanella cutis</name>
    <dbReference type="NCBI Taxonomy" id="2775420"/>
    <lineage>
        <taxon>Bacteria</taxon>
        <taxon>Pseudomonadati</taxon>
        <taxon>Pseudomonadota</taxon>
        <taxon>Alphaproteobacteria</taxon>
        <taxon>Rhodospirillales</taxon>
        <taxon>Azospirillaceae</taxon>
        <taxon>Skermanella</taxon>
    </lineage>
</organism>
<proteinExistence type="inferred from homology"/>
<feature type="domain" description="Glycosyltransferase 2-like" evidence="4">
    <location>
        <begin position="4"/>
        <end position="133"/>
    </location>
</feature>
<dbReference type="InterPro" id="IPR029044">
    <property type="entry name" value="Nucleotide-diphossugar_trans"/>
</dbReference>
<evidence type="ECO:0000313" key="6">
    <source>
        <dbReference type="Proteomes" id="UP000595197"/>
    </source>
</evidence>
<evidence type="ECO:0000259" key="4">
    <source>
        <dbReference type="Pfam" id="PF00535"/>
    </source>
</evidence>